<keyword evidence="7" id="KW-0347">Helicase</keyword>
<feature type="domain" description="Helicase C-terminal" evidence="16">
    <location>
        <begin position="554"/>
        <end position="727"/>
    </location>
</feature>
<dbReference type="InterPro" id="IPR014001">
    <property type="entry name" value="Helicase_ATP-bd"/>
</dbReference>
<feature type="domain" description="DRBM" evidence="14">
    <location>
        <begin position="5"/>
        <end position="73"/>
    </location>
</feature>
<dbReference type="SUPFAM" id="SSF54768">
    <property type="entry name" value="dsRNA-binding domain-like"/>
    <property type="match status" value="2"/>
</dbReference>
<feature type="domain" description="Helicase ATP-binding" evidence="15">
    <location>
        <begin position="366"/>
        <end position="532"/>
    </location>
</feature>
<dbReference type="SMART" id="SM00847">
    <property type="entry name" value="HA2"/>
    <property type="match status" value="1"/>
</dbReference>
<dbReference type="InterPro" id="IPR048333">
    <property type="entry name" value="HA2_WH"/>
</dbReference>
<keyword evidence="4" id="KW-0677">Repeat</keyword>
<evidence type="ECO:0000259" key="15">
    <source>
        <dbReference type="PROSITE" id="PS51192"/>
    </source>
</evidence>
<comment type="catalytic activity">
    <reaction evidence="11">
        <text>ATP + H2O = ADP + phosphate + H(+)</text>
        <dbReference type="Rhea" id="RHEA:13065"/>
        <dbReference type="ChEBI" id="CHEBI:15377"/>
        <dbReference type="ChEBI" id="CHEBI:15378"/>
        <dbReference type="ChEBI" id="CHEBI:30616"/>
        <dbReference type="ChEBI" id="CHEBI:43474"/>
        <dbReference type="ChEBI" id="CHEBI:456216"/>
        <dbReference type="EC" id="3.6.4.13"/>
    </reaction>
</comment>
<dbReference type="PROSITE" id="PS51194">
    <property type="entry name" value="HELICASE_CTER"/>
    <property type="match status" value="1"/>
</dbReference>
<dbReference type="Pfam" id="PF00035">
    <property type="entry name" value="dsrm"/>
    <property type="match status" value="1"/>
</dbReference>
<dbReference type="EC" id="3.6.4.13" evidence="2"/>
<dbReference type="GO" id="GO:0006353">
    <property type="term" value="P:DNA-templated transcription termination"/>
    <property type="evidence" value="ECO:0007669"/>
    <property type="project" value="UniProtKB-KW"/>
</dbReference>
<dbReference type="SMART" id="SM00487">
    <property type="entry name" value="DEXDc"/>
    <property type="match status" value="1"/>
</dbReference>
<keyword evidence="5" id="KW-0547">Nucleotide-binding</keyword>
<reference evidence="17" key="1">
    <citation type="journal article" date="2010" name="Science">
        <title>Plasticity of animal genome architecture unmasked by rapid evolution of a pelagic tunicate.</title>
        <authorList>
            <person name="Denoeud F."/>
            <person name="Henriet S."/>
            <person name="Mungpakdee S."/>
            <person name="Aury J.M."/>
            <person name="Da Silva C."/>
            <person name="Brinkmann H."/>
            <person name="Mikhaleva J."/>
            <person name="Olsen L.C."/>
            <person name="Jubin C."/>
            <person name="Canestro C."/>
            <person name="Bouquet J.M."/>
            <person name="Danks G."/>
            <person name="Poulain J."/>
            <person name="Campsteijn C."/>
            <person name="Adamski M."/>
            <person name="Cross I."/>
            <person name="Yadetie F."/>
            <person name="Muffato M."/>
            <person name="Louis A."/>
            <person name="Butcher S."/>
            <person name="Tsagkogeorga G."/>
            <person name="Konrad A."/>
            <person name="Singh S."/>
            <person name="Jensen M.F."/>
            <person name="Cong E.H."/>
            <person name="Eikeseth-Otteraa H."/>
            <person name="Noel B."/>
            <person name="Anthouard V."/>
            <person name="Porcel B.M."/>
            <person name="Kachouri-Lafond R."/>
            <person name="Nishino A."/>
            <person name="Ugolini M."/>
            <person name="Chourrout P."/>
            <person name="Nishida H."/>
            <person name="Aasland R."/>
            <person name="Huzurbazar S."/>
            <person name="Westhof E."/>
            <person name="Delsuc F."/>
            <person name="Lehrach H."/>
            <person name="Reinhardt R."/>
            <person name="Weissenbach J."/>
            <person name="Roy S.W."/>
            <person name="Artiguenave F."/>
            <person name="Postlethwait J.H."/>
            <person name="Manak J.R."/>
            <person name="Thompson E.M."/>
            <person name="Jaillon O."/>
            <person name="Du Pasquier L."/>
            <person name="Boudinot P."/>
            <person name="Liberles D.A."/>
            <person name="Volff J.N."/>
            <person name="Philippe H."/>
            <person name="Lenhard B."/>
            <person name="Roest Crollius H."/>
            <person name="Wincker P."/>
            <person name="Chourrout D."/>
        </authorList>
    </citation>
    <scope>NUCLEOTIDE SEQUENCE [LARGE SCALE GENOMIC DNA]</scope>
</reference>
<dbReference type="SUPFAM" id="SSF52540">
    <property type="entry name" value="P-loop containing nucleoside triphosphate hydrolases"/>
    <property type="match status" value="1"/>
</dbReference>
<keyword evidence="18" id="KW-1185">Reference proteome</keyword>
<evidence type="ECO:0000313" key="18">
    <source>
        <dbReference type="Proteomes" id="UP000001307"/>
    </source>
</evidence>
<dbReference type="Gene3D" id="3.30.160.20">
    <property type="match status" value="2"/>
</dbReference>
<dbReference type="InterPro" id="IPR011709">
    <property type="entry name" value="DEAD-box_helicase_OB_fold"/>
</dbReference>
<dbReference type="CDD" id="cd18791">
    <property type="entry name" value="SF2_C_RHA"/>
    <property type="match status" value="1"/>
</dbReference>
<evidence type="ECO:0000256" key="2">
    <source>
        <dbReference type="ARBA" id="ARBA00012552"/>
    </source>
</evidence>
<protein>
    <recommendedName>
        <fullName evidence="2">RNA helicase</fullName>
        <ecNumber evidence="2">3.6.4.13</ecNumber>
    </recommendedName>
    <alternativeName>
        <fullName evidence="9">DEAH box protein 9</fullName>
    </alternativeName>
    <alternativeName>
        <fullName evidence="10">Nuclear DNA helicase II</fullName>
    </alternativeName>
</protein>
<evidence type="ECO:0000256" key="6">
    <source>
        <dbReference type="ARBA" id="ARBA00022801"/>
    </source>
</evidence>
<dbReference type="Gene3D" id="1.20.120.1080">
    <property type="match status" value="1"/>
</dbReference>
<dbReference type="GO" id="GO:0003725">
    <property type="term" value="F:double-stranded RNA binding"/>
    <property type="evidence" value="ECO:0007669"/>
    <property type="project" value="InterPro"/>
</dbReference>
<evidence type="ECO:0000256" key="1">
    <source>
        <dbReference type="ARBA" id="ARBA00008792"/>
    </source>
</evidence>
<dbReference type="GO" id="GO:0016887">
    <property type="term" value="F:ATP hydrolysis activity"/>
    <property type="evidence" value="ECO:0007669"/>
    <property type="project" value="TreeGrafter"/>
</dbReference>
<feature type="compositionally biased region" description="Gly residues" evidence="13">
    <location>
        <begin position="1114"/>
        <end position="1135"/>
    </location>
</feature>
<dbReference type="InterPro" id="IPR027417">
    <property type="entry name" value="P-loop_NTPase"/>
</dbReference>
<evidence type="ECO:0000256" key="7">
    <source>
        <dbReference type="ARBA" id="ARBA00022806"/>
    </source>
</evidence>
<dbReference type="Pfam" id="PF21010">
    <property type="entry name" value="HA2_C"/>
    <property type="match status" value="1"/>
</dbReference>
<dbReference type="GO" id="GO:0003724">
    <property type="term" value="F:RNA helicase activity"/>
    <property type="evidence" value="ECO:0007669"/>
    <property type="project" value="UniProtKB-EC"/>
</dbReference>
<dbReference type="GO" id="GO:0005730">
    <property type="term" value="C:nucleolus"/>
    <property type="evidence" value="ECO:0007669"/>
    <property type="project" value="TreeGrafter"/>
</dbReference>
<dbReference type="InParanoid" id="E4X8Y5"/>
<feature type="compositionally biased region" description="Gly residues" evidence="13">
    <location>
        <begin position="1094"/>
        <end position="1103"/>
    </location>
</feature>
<dbReference type="Pfam" id="PF04408">
    <property type="entry name" value="WHD_HA2"/>
    <property type="match status" value="1"/>
</dbReference>
<dbReference type="InterPro" id="IPR007502">
    <property type="entry name" value="Helicase-assoc_dom"/>
</dbReference>
<dbReference type="CDD" id="cd19854">
    <property type="entry name" value="DSRM_DHX9_rpt1"/>
    <property type="match status" value="1"/>
</dbReference>
<dbReference type="InterPro" id="IPR011545">
    <property type="entry name" value="DEAD/DEAH_box_helicase_dom"/>
</dbReference>
<evidence type="ECO:0000256" key="8">
    <source>
        <dbReference type="ARBA" id="ARBA00022840"/>
    </source>
</evidence>
<comment type="similarity">
    <text evidence="1">Belongs to the DEAD box helicase family. DEAH subfamily.</text>
</comment>
<evidence type="ECO:0000259" key="16">
    <source>
        <dbReference type="PROSITE" id="PS51194"/>
    </source>
</evidence>
<evidence type="ECO:0000256" key="12">
    <source>
        <dbReference type="PROSITE-ProRule" id="PRU00266"/>
    </source>
</evidence>
<dbReference type="InterPro" id="IPR001650">
    <property type="entry name" value="Helicase_C-like"/>
</dbReference>
<keyword evidence="3" id="KW-0806">Transcription termination</keyword>
<evidence type="ECO:0000256" key="10">
    <source>
        <dbReference type="ARBA" id="ARBA00033216"/>
    </source>
</evidence>
<evidence type="ECO:0000256" key="3">
    <source>
        <dbReference type="ARBA" id="ARBA00022472"/>
    </source>
</evidence>
<dbReference type="SMART" id="SM00358">
    <property type="entry name" value="DSRM"/>
    <property type="match status" value="1"/>
</dbReference>
<evidence type="ECO:0000256" key="11">
    <source>
        <dbReference type="ARBA" id="ARBA00047984"/>
    </source>
</evidence>
<evidence type="ECO:0000256" key="5">
    <source>
        <dbReference type="ARBA" id="ARBA00022741"/>
    </source>
</evidence>
<dbReference type="InterPro" id="IPR014720">
    <property type="entry name" value="dsRBD_dom"/>
</dbReference>
<feature type="region of interest" description="Disordered" evidence="13">
    <location>
        <begin position="1085"/>
        <end position="1153"/>
    </location>
</feature>
<proteinExistence type="inferred from homology"/>
<dbReference type="Proteomes" id="UP000001307">
    <property type="component" value="Unassembled WGS sequence"/>
</dbReference>
<dbReference type="Pfam" id="PF00270">
    <property type="entry name" value="DEAD"/>
    <property type="match status" value="1"/>
</dbReference>
<name>E4X8Y5_OIKDI</name>
<keyword evidence="3" id="KW-0805">Transcription regulation</keyword>
<evidence type="ECO:0000256" key="4">
    <source>
        <dbReference type="ARBA" id="ARBA00022737"/>
    </source>
</evidence>
<dbReference type="GO" id="GO:1990904">
    <property type="term" value="C:ribonucleoprotein complex"/>
    <property type="evidence" value="ECO:0007669"/>
    <property type="project" value="TreeGrafter"/>
</dbReference>
<dbReference type="GO" id="GO:0005524">
    <property type="term" value="F:ATP binding"/>
    <property type="evidence" value="ECO:0007669"/>
    <property type="project" value="UniProtKB-KW"/>
</dbReference>
<accession>E4X8Y5</accession>
<dbReference type="PANTHER" id="PTHR18934:SF119">
    <property type="entry name" value="ATP-DEPENDENT RNA HELICASE A"/>
    <property type="match status" value="1"/>
</dbReference>
<dbReference type="Pfam" id="PF00271">
    <property type="entry name" value="Helicase_C"/>
    <property type="match status" value="1"/>
</dbReference>
<dbReference type="OrthoDB" id="5600252at2759"/>
<dbReference type="PROSITE" id="PS51192">
    <property type="entry name" value="HELICASE_ATP_BIND_1"/>
    <property type="match status" value="1"/>
</dbReference>
<keyword evidence="12" id="KW-0694">RNA-binding</keyword>
<keyword evidence="6" id="KW-0378">Hydrolase</keyword>
<dbReference type="GO" id="GO:0045944">
    <property type="term" value="P:positive regulation of transcription by RNA polymerase II"/>
    <property type="evidence" value="ECO:0007669"/>
    <property type="project" value="TreeGrafter"/>
</dbReference>
<feature type="region of interest" description="Disordered" evidence="13">
    <location>
        <begin position="1179"/>
        <end position="1232"/>
    </location>
</feature>
<dbReference type="InterPro" id="IPR002464">
    <property type="entry name" value="DNA/RNA_helicase_DEAH_CS"/>
</dbReference>
<dbReference type="GO" id="GO:0043138">
    <property type="term" value="F:3'-5' DNA helicase activity"/>
    <property type="evidence" value="ECO:0007669"/>
    <property type="project" value="TreeGrafter"/>
</dbReference>
<keyword evidence="8" id="KW-0067">ATP-binding</keyword>
<dbReference type="InterPro" id="IPR044445">
    <property type="entry name" value="DHX9_DSRM_1"/>
</dbReference>
<dbReference type="SMART" id="SM00490">
    <property type="entry name" value="HELICc"/>
    <property type="match status" value="1"/>
</dbReference>
<dbReference type="PROSITE" id="PS00690">
    <property type="entry name" value="DEAH_ATP_HELICASE"/>
    <property type="match status" value="1"/>
</dbReference>
<dbReference type="GO" id="GO:0050684">
    <property type="term" value="P:regulation of mRNA processing"/>
    <property type="evidence" value="ECO:0007669"/>
    <property type="project" value="TreeGrafter"/>
</dbReference>
<keyword evidence="3" id="KW-0804">Transcription</keyword>
<dbReference type="Gene3D" id="3.40.50.300">
    <property type="entry name" value="P-loop containing nucleotide triphosphate hydrolases"/>
    <property type="match status" value="2"/>
</dbReference>
<dbReference type="Pfam" id="PF07717">
    <property type="entry name" value="OB_NTP_bind"/>
    <property type="match status" value="1"/>
</dbReference>
<sequence>MSELNVKAWLYAWLQKKKVQPNYDIRPAPGRGRSRFKCELRATGFAYVAVGNAASKKDSQSHAAFDFCQYLIREGQILQSEFPYSNAGVTPEPAPTFADDDTPGFKVPLPGGKALPHAKLGTTRQMAEHNGSFGGYDYQNRQQSLEQRNADQTYSAEGVDLTAKIHGGWTIENGRKKLNEYCQEIRMQPPQAIFRAVGPDNNQESASTKKSAERSASLSIVRQLFHLGAIPAYTGETTKKKSETEFDPVHGDFDDVLAAELKAAVQELGINVADYTKDGLLNVESMVKFEEQEPVPGGCIPWCPPMPSWNPWTGSNIEEGPYVSATMEDINADIDGQEQIRISQIDHAIEETRKNLPIFQARQQLLDTINNNTVTIVKGATGSGKTTQLPQYILEQALEAKRGGECNVIVTQPRKISAVSIADRISKERSEEQGQSCGYSVRFESVFPRSHGSIMLCTVGVLLRKLESGLRGVSHVVVDEIHERDLNSDFLLVVLRDIYAEFPNVRIILMSATIDTTAFSEYFGNAPVVEVTGRTFPVTQYFLEMNEALIDFGVVEQLLSYIKSLNVPGAVLVFLPGWASISGLMKHLHNHHIFGGPGYRILPLHSQIPREDQYQVFVRPSEGVVKVILSTNIAETSITIDDVSFVIDSCKVKMKMFTSHNNMTNYATVWASQANIEQRKGRAGRVQEGFCFNLITKERYDRLDEQTTPEILRTPLHSIALTIKLLRLGSIGDFLSKALEVPSLDVVIEAEHTLKELNALDKNSEMTPLGRILARLPLEPRLGKMLILGAAFGIGDCMTTIAAASCFNEPFQIEAKRMPGKHRQYAGDRFSDHVALLCVFDDWNRIREGGPDREQSWCENKDINMSTMRCIWEAKRQLMEILFNFGFPEECLVPKAISNNQDDPRLDAAITLLAFALAPNVAVHTDGRKVIVDGKSALLHKHSANCPFGSKGVIFPHQTFIFSEKVRTKAVTARQTTNVTAAQLVLSSKSVTVSNGIVTVDEWIPIAMKPENAAYLCALKSELDGIVITSVSNPDSVISFGSEDKMLIDVITKVSSPLAIQSKSSLQDCHASVRGMDRMAGLMGAPPPKQFSGNRGGFRGGSSGMNNRAIPMAMGGGGDNFGGNGGGFSSPGSDGGFSSPNRGGGILPANFGMDRRGGRFNQRGGGFGGNRGSFGGNRGGFGGNRGGFGGNRGGFGGNRGSFGGNRGSFGGGGRGGGFRGQRGGFGNNRGYF</sequence>
<evidence type="ECO:0000256" key="13">
    <source>
        <dbReference type="SAM" id="MobiDB-lite"/>
    </source>
</evidence>
<dbReference type="AlphaFoldDB" id="E4X8Y5"/>
<organism evidence="17">
    <name type="scientific">Oikopleura dioica</name>
    <name type="common">Tunicate</name>
    <dbReference type="NCBI Taxonomy" id="34765"/>
    <lineage>
        <taxon>Eukaryota</taxon>
        <taxon>Metazoa</taxon>
        <taxon>Chordata</taxon>
        <taxon>Tunicata</taxon>
        <taxon>Appendicularia</taxon>
        <taxon>Copelata</taxon>
        <taxon>Oikopleuridae</taxon>
        <taxon>Oikopleura</taxon>
    </lineage>
</organism>
<dbReference type="FunFam" id="3.40.50.300:FF:000284">
    <property type="entry name" value="probable ATP-dependent RNA helicase YTHDC2"/>
    <property type="match status" value="1"/>
</dbReference>
<evidence type="ECO:0000313" key="17">
    <source>
        <dbReference type="EMBL" id="CBY18913.1"/>
    </source>
</evidence>
<evidence type="ECO:0000259" key="14">
    <source>
        <dbReference type="PROSITE" id="PS50137"/>
    </source>
</evidence>
<evidence type="ECO:0000256" key="9">
    <source>
        <dbReference type="ARBA" id="ARBA00031576"/>
    </source>
</evidence>
<dbReference type="PROSITE" id="PS50137">
    <property type="entry name" value="DS_RBD"/>
    <property type="match status" value="1"/>
</dbReference>
<dbReference type="EMBL" id="FN653030">
    <property type="protein sequence ID" value="CBY18913.1"/>
    <property type="molecule type" value="Genomic_DNA"/>
</dbReference>
<gene>
    <name evidence="17" type="ORF">GSOID_T00004331001</name>
</gene>
<dbReference type="PANTHER" id="PTHR18934">
    <property type="entry name" value="ATP-DEPENDENT RNA HELICASE"/>
    <property type="match status" value="1"/>
</dbReference>